<dbReference type="AlphaFoldDB" id="A0A0A9FPF7"/>
<reference evidence="2" key="1">
    <citation type="submission" date="2014-09" db="EMBL/GenBank/DDBJ databases">
        <authorList>
            <person name="Magalhaes I.L.F."/>
            <person name="Oliveira U."/>
            <person name="Santos F.R."/>
            <person name="Vidigal T.H.D.A."/>
            <person name="Brescovit A.D."/>
            <person name="Santos A.J."/>
        </authorList>
    </citation>
    <scope>NUCLEOTIDE SEQUENCE</scope>
    <source>
        <tissue evidence="2">Shoot tissue taken approximately 20 cm above the soil surface</tissue>
    </source>
</reference>
<reference evidence="2" key="2">
    <citation type="journal article" date="2015" name="Data Brief">
        <title>Shoot transcriptome of the giant reed, Arundo donax.</title>
        <authorList>
            <person name="Barrero R.A."/>
            <person name="Guerrero F.D."/>
            <person name="Moolhuijzen P."/>
            <person name="Goolsby J.A."/>
            <person name="Tidwell J."/>
            <person name="Bellgard S.E."/>
            <person name="Bellgard M.I."/>
        </authorList>
    </citation>
    <scope>NUCLEOTIDE SEQUENCE</scope>
    <source>
        <tissue evidence="2">Shoot tissue taken approximately 20 cm above the soil surface</tissue>
    </source>
</reference>
<protein>
    <submittedName>
        <fullName evidence="2">Uncharacterized protein</fullName>
    </submittedName>
</protein>
<proteinExistence type="predicted"/>
<dbReference type="EMBL" id="GBRH01187718">
    <property type="protein sequence ID" value="JAE10178.1"/>
    <property type="molecule type" value="Transcribed_RNA"/>
</dbReference>
<evidence type="ECO:0000256" key="1">
    <source>
        <dbReference type="SAM" id="MobiDB-lite"/>
    </source>
</evidence>
<organism evidence="2">
    <name type="scientific">Arundo donax</name>
    <name type="common">Giant reed</name>
    <name type="synonym">Donax arundinaceus</name>
    <dbReference type="NCBI Taxonomy" id="35708"/>
    <lineage>
        <taxon>Eukaryota</taxon>
        <taxon>Viridiplantae</taxon>
        <taxon>Streptophyta</taxon>
        <taxon>Embryophyta</taxon>
        <taxon>Tracheophyta</taxon>
        <taxon>Spermatophyta</taxon>
        <taxon>Magnoliopsida</taxon>
        <taxon>Liliopsida</taxon>
        <taxon>Poales</taxon>
        <taxon>Poaceae</taxon>
        <taxon>PACMAD clade</taxon>
        <taxon>Arundinoideae</taxon>
        <taxon>Arundineae</taxon>
        <taxon>Arundo</taxon>
    </lineage>
</organism>
<sequence>MTEAKEKSHRMSSTDMAAAWKRRAQSIQESSRGLISAPPRPSSLCFLRASAVE</sequence>
<accession>A0A0A9FPF7</accession>
<name>A0A0A9FPF7_ARUDO</name>
<feature type="region of interest" description="Disordered" evidence="1">
    <location>
        <begin position="1"/>
        <end position="40"/>
    </location>
</feature>
<evidence type="ECO:0000313" key="2">
    <source>
        <dbReference type="EMBL" id="JAE10178.1"/>
    </source>
</evidence>